<comment type="caution">
    <text evidence="2">The sequence shown here is derived from an EMBL/GenBank/DDBJ whole genome shotgun (WGS) entry which is preliminary data.</text>
</comment>
<dbReference type="AlphaFoldDB" id="A0AB33WT41"/>
<protein>
    <recommendedName>
        <fullName evidence="4">Transmembrane protein</fullName>
    </recommendedName>
</protein>
<reference evidence="2 3" key="1">
    <citation type="journal article" date="2012" name="PLoS Genet.">
        <title>Comparative Genomics of Plant-Associated Pseudomonas spp.: Insights into Diversity and Inheritance of Traits Involved in Multitrophic Interactions.</title>
        <authorList>
            <person name="Loper J.E."/>
            <person name="Hassan K.A."/>
            <person name="Mavrodi D.V."/>
            <person name="Davis E.W.II."/>
            <person name="Lim C.K."/>
            <person name="Shaffer B.T."/>
            <person name="Elbourne L.D."/>
            <person name="Stockwell V.O."/>
            <person name="Hartney S.L."/>
            <person name="Breakwell K."/>
            <person name="Henkels M.D."/>
            <person name="Tetu S.G."/>
            <person name="Rangel L.I."/>
            <person name="Kidarsa T.A."/>
            <person name="Wilson N.L."/>
            <person name="van de Mortel J.E."/>
            <person name="Song C."/>
            <person name="Blumhagen R."/>
            <person name="Radune D."/>
            <person name="Hostetler J.B."/>
            <person name="Brinkac L.M."/>
            <person name="Durkin A.S."/>
            <person name="Kluepfel D.A."/>
            <person name="Wechter W.P."/>
            <person name="Anderson A.J."/>
            <person name="Kim Y.C."/>
            <person name="Pierson L.S.III."/>
            <person name="Pierson E.A."/>
            <person name="Lindow S.E."/>
            <person name="Kobayashi D.Y."/>
            <person name="Raaijmakers J.M."/>
            <person name="Weller D.M."/>
            <person name="Thomashow L.S."/>
            <person name="Allen A.E."/>
            <person name="Paulsen I.T."/>
        </authorList>
    </citation>
    <scope>NUCLEOTIDE SEQUENCE [LARGE SCALE GENOMIC DNA]</scope>
    <source>
        <strain evidence="2 3">O6</strain>
    </source>
</reference>
<dbReference type="Proteomes" id="UP000003790">
    <property type="component" value="Chromosome"/>
</dbReference>
<keyword evidence="1" id="KW-1133">Transmembrane helix</keyword>
<feature type="transmembrane region" description="Helical" evidence="1">
    <location>
        <begin position="6"/>
        <end position="32"/>
    </location>
</feature>
<evidence type="ECO:0000313" key="2">
    <source>
        <dbReference type="EMBL" id="EIM16254.1"/>
    </source>
</evidence>
<proteinExistence type="predicted"/>
<organism evidence="2 3">
    <name type="scientific">Pseudomonas chlororaphis O6</name>
    <dbReference type="NCBI Taxonomy" id="1037915"/>
    <lineage>
        <taxon>Bacteria</taxon>
        <taxon>Pseudomonadati</taxon>
        <taxon>Pseudomonadota</taxon>
        <taxon>Gammaproteobacteria</taxon>
        <taxon>Pseudomonadales</taxon>
        <taxon>Pseudomonadaceae</taxon>
        <taxon>Pseudomonas</taxon>
    </lineage>
</organism>
<gene>
    <name evidence="2" type="ORF">PchlO6_1016</name>
</gene>
<dbReference type="RefSeq" id="WP_009047081.1">
    <property type="nucleotide sequence ID" value="NZ_CM001490.1"/>
</dbReference>
<sequence length="130" mass="15327">MMGQAFWSSWLAFGLLICPILLCAVSLAYSYYLSRRYLREMLEALQRSKYFYRWTERLQYQGWFEHFLMSASVRGMMFCPGPGLRRGLLSPEDVHNFPPRLKRLLSIQNRLDGILFVWSAIMYALLKLTG</sequence>
<accession>A0AB33WT41</accession>
<evidence type="ECO:0008006" key="4">
    <source>
        <dbReference type="Google" id="ProtNLM"/>
    </source>
</evidence>
<keyword evidence="1" id="KW-0812">Transmembrane</keyword>
<evidence type="ECO:0000313" key="3">
    <source>
        <dbReference type="Proteomes" id="UP000003790"/>
    </source>
</evidence>
<keyword evidence="1" id="KW-0472">Membrane</keyword>
<evidence type="ECO:0000256" key="1">
    <source>
        <dbReference type="SAM" id="Phobius"/>
    </source>
</evidence>
<name>A0AB33WT41_9PSED</name>
<dbReference type="EMBL" id="AHOT01000019">
    <property type="protein sequence ID" value="EIM16254.1"/>
    <property type="molecule type" value="Genomic_DNA"/>
</dbReference>